<protein>
    <submittedName>
        <fullName evidence="1">Uncharacterized protein</fullName>
    </submittedName>
</protein>
<comment type="caution">
    <text evidence="1">The sequence shown here is derived from an EMBL/GenBank/DDBJ whole genome shotgun (WGS) entry which is preliminary data.</text>
</comment>
<gene>
    <name evidence="1" type="ORF">Tci_856830</name>
</gene>
<reference evidence="1" key="1">
    <citation type="journal article" date="2019" name="Sci. Rep.">
        <title>Draft genome of Tanacetum cinerariifolium, the natural source of mosquito coil.</title>
        <authorList>
            <person name="Yamashiro T."/>
            <person name="Shiraishi A."/>
            <person name="Satake H."/>
            <person name="Nakayama K."/>
        </authorList>
    </citation>
    <scope>NUCLEOTIDE SEQUENCE</scope>
</reference>
<accession>A0A699REE9</accession>
<sequence length="88" mass="9282">LDGYGIEGLWLSFGALIGAATGSMMRVTTGSEFKIGDSVWTTEGGREEEVVGISQPAVEKFGVDEPELGKPGLDKPVLDKLEVGFDHG</sequence>
<proteinExistence type="predicted"/>
<dbReference type="EMBL" id="BKCJ011096828">
    <property type="protein sequence ID" value="GFC84860.1"/>
    <property type="molecule type" value="Genomic_DNA"/>
</dbReference>
<evidence type="ECO:0000313" key="1">
    <source>
        <dbReference type="EMBL" id="GFC84860.1"/>
    </source>
</evidence>
<dbReference type="AlphaFoldDB" id="A0A699REE9"/>
<organism evidence="1">
    <name type="scientific">Tanacetum cinerariifolium</name>
    <name type="common">Dalmatian daisy</name>
    <name type="synonym">Chrysanthemum cinerariifolium</name>
    <dbReference type="NCBI Taxonomy" id="118510"/>
    <lineage>
        <taxon>Eukaryota</taxon>
        <taxon>Viridiplantae</taxon>
        <taxon>Streptophyta</taxon>
        <taxon>Embryophyta</taxon>
        <taxon>Tracheophyta</taxon>
        <taxon>Spermatophyta</taxon>
        <taxon>Magnoliopsida</taxon>
        <taxon>eudicotyledons</taxon>
        <taxon>Gunneridae</taxon>
        <taxon>Pentapetalae</taxon>
        <taxon>asterids</taxon>
        <taxon>campanulids</taxon>
        <taxon>Asterales</taxon>
        <taxon>Asteraceae</taxon>
        <taxon>Asteroideae</taxon>
        <taxon>Anthemideae</taxon>
        <taxon>Anthemidinae</taxon>
        <taxon>Tanacetum</taxon>
    </lineage>
</organism>
<name>A0A699REE9_TANCI</name>
<feature type="non-terminal residue" evidence="1">
    <location>
        <position position="1"/>
    </location>
</feature>